<keyword evidence="2" id="KW-1185">Reference proteome</keyword>
<evidence type="ECO:0000313" key="2">
    <source>
        <dbReference type="Proteomes" id="UP000027195"/>
    </source>
</evidence>
<name>A0A067N0W5_BOTB1</name>
<sequence>MSMVANCQPLPLAPIFRSYWSVVIFRLFIPSFFSPGVPSPRSSPPSVPYPLSYTSFPLHHISPISPPQTHAPSPRLCLASKISRVPPTHPSPTA</sequence>
<evidence type="ECO:0000313" key="1">
    <source>
        <dbReference type="EMBL" id="KDQ21648.1"/>
    </source>
</evidence>
<accession>A0A067N0W5</accession>
<organism evidence="1 2">
    <name type="scientific">Botryobasidium botryosum (strain FD-172 SS1)</name>
    <dbReference type="NCBI Taxonomy" id="930990"/>
    <lineage>
        <taxon>Eukaryota</taxon>
        <taxon>Fungi</taxon>
        <taxon>Dikarya</taxon>
        <taxon>Basidiomycota</taxon>
        <taxon>Agaricomycotina</taxon>
        <taxon>Agaricomycetes</taxon>
        <taxon>Cantharellales</taxon>
        <taxon>Botryobasidiaceae</taxon>
        <taxon>Botryobasidium</taxon>
    </lineage>
</organism>
<reference evidence="2" key="1">
    <citation type="journal article" date="2014" name="Proc. Natl. Acad. Sci. U.S.A.">
        <title>Extensive sampling of basidiomycete genomes demonstrates inadequacy of the white-rot/brown-rot paradigm for wood decay fungi.</title>
        <authorList>
            <person name="Riley R."/>
            <person name="Salamov A.A."/>
            <person name="Brown D.W."/>
            <person name="Nagy L.G."/>
            <person name="Floudas D."/>
            <person name="Held B.W."/>
            <person name="Levasseur A."/>
            <person name="Lombard V."/>
            <person name="Morin E."/>
            <person name="Otillar R."/>
            <person name="Lindquist E.A."/>
            <person name="Sun H."/>
            <person name="LaButti K.M."/>
            <person name="Schmutz J."/>
            <person name="Jabbour D."/>
            <person name="Luo H."/>
            <person name="Baker S.E."/>
            <person name="Pisabarro A.G."/>
            <person name="Walton J.D."/>
            <person name="Blanchette R.A."/>
            <person name="Henrissat B."/>
            <person name="Martin F."/>
            <person name="Cullen D."/>
            <person name="Hibbett D.S."/>
            <person name="Grigoriev I.V."/>
        </authorList>
    </citation>
    <scope>NUCLEOTIDE SEQUENCE [LARGE SCALE GENOMIC DNA]</scope>
    <source>
        <strain evidence="2">FD-172 SS1</strain>
    </source>
</reference>
<dbReference type="InParanoid" id="A0A067N0W5"/>
<dbReference type="Proteomes" id="UP000027195">
    <property type="component" value="Unassembled WGS sequence"/>
</dbReference>
<protein>
    <submittedName>
        <fullName evidence="1">Uncharacterized protein</fullName>
    </submittedName>
</protein>
<dbReference type="EMBL" id="KL198016">
    <property type="protein sequence ID" value="KDQ21648.1"/>
    <property type="molecule type" value="Genomic_DNA"/>
</dbReference>
<proteinExistence type="predicted"/>
<dbReference type="AlphaFoldDB" id="A0A067N0W5"/>
<dbReference type="HOGENOM" id="CLU_2385849_0_0_1"/>
<gene>
    <name evidence="1" type="ORF">BOTBODRAFT_209582</name>
</gene>